<dbReference type="GO" id="GO:0030245">
    <property type="term" value="P:cellulose catabolic process"/>
    <property type="evidence" value="ECO:0007669"/>
    <property type="project" value="UniProtKB-KW"/>
</dbReference>
<dbReference type="Pfam" id="PF00933">
    <property type="entry name" value="Glyco_hydro_3"/>
    <property type="match status" value="1"/>
</dbReference>
<dbReference type="EC" id="3.2.1.21" evidence="4 11"/>
<keyword evidence="15" id="KW-1185">Reference proteome</keyword>
<dbReference type="PANTHER" id="PTHR42715">
    <property type="entry name" value="BETA-GLUCOSIDASE"/>
    <property type="match status" value="1"/>
</dbReference>
<dbReference type="SUPFAM" id="SSF52279">
    <property type="entry name" value="Beta-D-glucan exohydrolase, C-terminal domain"/>
    <property type="match status" value="1"/>
</dbReference>
<keyword evidence="9 11" id="KW-0326">Glycosidase</keyword>
<dbReference type="SMART" id="SM01217">
    <property type="entry name" value="Fn3_like"/>
    <property type="match status" value="1"/>
</dbReference>
<name>A0AAD7G355_MYCRO</name>
<dbReference type="SUPFAM" id="SSF51445">
    <property type="entry name" value="(Trans)glycosidases"/>
    <property type="match status" value="1"/>
</dbReference>
<evidence type="ECO:0000256" key="1">
    <source>
        <dbReference type="ARBA" id="ARBA00000448"/>
    </source>
</evidence>
<feature type="chain" id="PRO_5042295429" description="beta-glucosidase" evidence="12">
    <location>
        <begin position="20"/>
        <end position="849"/>
    </location>
</feature>
<keyword evidence="10 11" id="KW-0624">Polysaccharide degradation</keyword>
<evidence type="ECO:0000256" key="11">
    <source>
        <dbReference type="RuleBase" id="RU361161"/>
    </source>
</evidence>
<evidence type="ECO:0000256" key="3">
    <source>
        <dbReference type="ARBA" id="ARBA00005336"/>
    </source>
</evidence>
<keyword evidence="8 11" id="KW-0119">Carbohydrate metabolism</keyword>
<dbReference type="Gene3D" id="3.40.50.1700">
    <property type="entry name" value="Glycoside hydrolase family 3 C-terminal domain"/>
    <property type="match status" value="1"/>
</dbReference>
<comment type="caution">
    <text evidence="14">The sequence shown here is derived from an EMBL/GenBank/DDBJ whole genome shotgun (WGS) entry which is preliminary data.</text>
</comment>
<evidence type="ECO:0000256" key="5">
    <source>
        <dbReference type="ARBA" id="ARBA00022801"/>
    </source>
</evidence>
<sequence length="849" mass="89774">MTSKTRLLAALLALPAALADVLTGIPDPAPVGFEQWVSPVITPAPPVVGAGDWADAVARAKRFVSGLTLEEKINVTTGIDIGGPCVGNTGTIPRLNWNGLCLQDSPLGVRLAQYVSAFPAGINAAATWDTALIEARGKAMGAEFRGKGVNVALGPMTNMGRQAAAGRNWEGFGADPFLSGVATAATINGIQSNGVIATVKHFIANEQEHFRGGSEASQIYSSNIDDKTFHELYLWPFAEAIRTGVGAVMCAYNKINQTQACQNSKIINGVLKEELGFMGFVMSDWAAMIDGVQPALAGLDMDMPGFFAYGRGPQTEGNPDTAINGWWGAHLIEMVKNGSVPEARVDDMVVRTFAAYYKLGQDRGYPQISLKDVVNVQADHYKLIRQIGAASTILLKNTNKVLPLAVKNIKRIAIVGSDAGPNPDGANGCSDRGCSQGTMAMGWGSGTTNFPYLIDPLAAITNHIQAINPTVVIDAVLNDFNLAQVHTISSLADTCLVFVSADSGEGYINVGGNQGDRNNITLWHGGDALVLATASSCANTMVVQHTVGPVTMEAWIDHPNVTAVLYVGVPGQETGNAIVDVLFTDGAQATNPSGRLPYTISKAREDYSADVVYASGEGTPQITYEEGLGIDYRWFDIKNITPRFEFGFGLSYTTFGYSGLVIAKTHHRREDEVDKRIVVSNSATVSTHSSNVTVSASVPASTITASASSISSASISASVSISTNVTSTASAPSTSSSPINQLGGPSALYSPILSVSFRVQNTGSLAGNEVSQLYLTFPAGSGEPPKVLRGFTRNFLQRGQSKLVSIPLRLKDVSVWDVISQEWVVPKGTFTVHVGSSSRILPLMGTLMM</sequence>
<dbReference type="PROSITE" id="PS00775">
    <property type="entry name" value="GLYCOSYL_HYDROL_F3"/>
    <property type="match status" value="1"/>
</dbReference>
<dbReference type="FunFam" id="3.40.50.1700:FF:000003">
    <property type="entry name" value="Probable beta-glucosidase"/>
    <property type="match status" value="1"/>
</dbReference>
<accession>A0AAD7G355</accession>
<keyword evidence="5 11" id="KW-0378">Hydrolase</keyword>
<dbReference type="InterPro" id="IPR017853">
    <property type="entry name" value="GH"/>
</dbReference>
<evidence type="ECO:0000313" key="15">
    <source>
        <dbReference type="Proteomes" id="UP001221757"/>
    </source>
</evidence>
<comment type="pathway">
    <text evidence="2 11">Glycan metabolism; cellulose degradation.</text>
</comment>
<evidence type="ECO:0000256" key="2">
    <source>
        <dbReference type="ARBA" id="ARBA00004987"/>
    </source>
</evidence>
<dbReference type="EMBL" id="JARKIE010000360">
    <property type="protein sequence ID" value="KAJ7651774.1"/>
    <property type="molecule type" value="Genomic_DNA"/>
</dbReference>
<dbReference type="InterPro" id="IPR001764">
    <property type="entry name" value="Glyco_hydro_3_N"/>
</dbReference>
<evidence type="ECO:0000313" key="14">
    <source>
        <dbReference type="EMBL" id="KAJ7651774.1"/>
    </source>
</evidence>
<dbReference type="InterPro" id="IPR002772">
    <property type="entry name" value="Glyco_hydro_3_C"/>
</dbReference>
<comment type="catalytic activity">
    <reaction evidence="1 11">
        <text>Hydrolysis of terminal, non-reducing beta-D-glucosyl residues with release of beta-D-glucose.</text>
        <dbReference type="EC" id="3.2.1.21"/>
    </reaction>
</comment>
<feature type="domain" description="Fibronectin type III-like" evidence="13">
    <location>
        <begin position="769"/>
        <end position="838"/>
    </location>
</feature>
<gene>
    <name evidence="14" type="ORF">B0H17DRAFT_1102117</name>
</gene>
<dbReference type="Gene3D" id="2.60.40.10">
    <property type="entry name" value="Immunoglobulins"/>
    <property type="match status" value="1"/>
</dbReference>
<proteinExistence type="inferred from homology"/>
<evidence type="ECO:0000256" key="9">
    <source>
        <dbReference type="ARBA" id="ARBA00023295"/>
    </source>
</evidence>
<organism evidence="14 15">
    <name type="scientific">Mycena rosella</name>
    <name type="common">Pink bonnet</name>
    <name type="synonym">Agaricus rosellus</name>
    <dbReference type="NCBI Taxonomy" id="1033263"/>
    <lineage>
        <taxon>Eukaryota</taxon>
        <taxon>Fungi</taxon>
        <taxon>Dikarya</taxon>
        <taxon>Basidiomycota</taxon>
        <taxon>Agaricomycotina</taxon>
        <taxon>Agaricomycetes</taxon>
        <taxon>Agaricomycetidae</taxon>
        <taxon>Agaricales</taxon>
        <taxon>Marasmiineae</taxon>
        <taxon>Mycenaceae</taxon>
        <taxon>Mycena</taxon>
    </lineage>
</organism>
<evidence type="ECO:0000259" key="13">
    <source>
        <dbReference type="SMART" id="SM01217"/>
    </source>
</evidence>
<dbReference type="AlphaFoldDB" id="A0AAD7G355"/>
<feature type="signal peptide" evidence="12">
    <location>
        <begin position="1"/>
        <end position="19"/>
    </location>
</feature>
<dbReference type="InterPro" id="IPR019800">
    <property type="entry name" value="Glyco_hydro_3_AS"/>
</dbReference>
<dbReference type="InterPro" id="IPR050288">
    <property type="entry name" value="Cellulose_deg_GH3"/>
</dbReference>
<dbReference type="Gene3D" id="3.20.20.300">
    <property type="entry name" value="Glycoside hydrolase, family 3, N-terminal domain"/>
    <property type="match status" value="1"/>
</dbReference>
<dbReference type="Proteomes" id="UP001221757">
    <property type="component" value="Unassembled WGS sequence"/>
</dbReference>
<dbReference type="GO" id="GO:0008422">
    <property type="term" value="F:beta-glucosidase activity"/>
    <property type="evidence" value="ECO:0007669"/>
    <property type="project" value="UniProtKB-EC"/>
</dbReference>
<keyword evidence="12" id="KW-0732">Signal</keyword>
<evidence type="ECO:0000256" key="8">
    <source>
        <dbReference type="ARBA" id="ARBA00023277"/>
    </source>
</evidence>
<dbReference type="Pfam" id="PF01915">
    <property type="entry name" value="Glyco_hydro_3_C"/>
    <property type="match status" value="1"/>
</dbReference>
<keyword evidence="7" id="KW-0325">Glycoprotein</keyword>
<protein>
    <recommendedName>
        <fullName evidence="4 11">beta-glucosidase</fullName>
        <ecNumber evidence="4 11">3.2.1.21</ecNumber>
    </recommendedName>
</protein>
<evidence type="ECO:0000256" key="7">
    <source>
        <dbReference type="ARBA" id="ARBA00023180"/>
    </source>
</evidence>
<dbReference type="InterPro" id="IPR013783">
    <property type="entry name" value="Ig-like_fold"/>
</dbReference>
<dbReference type="InterPro" id="IPR026891">
    <property type="entry name" value="Fn3-like"/>
</dbReference>
<evidence type="ECO:0000256" key="12">
    <source>
        <dbReference type="SAM" id="SignalP"/>
    </source>
</evidence>
<evidence type="ECO:0000256" key="10">
    <source>
        <dbReference type="ARBA" id="ARBA00023326"/>
    </source>
</evidence>
<dbReference type="InterPro" id="IPR036881">
    <property type="entry name" value="Glyco_hydro_3_C_sf"/>
</dbReference>
<evidence type="ECO:0000256" key="6">
    <source>
        <dbReference type="ARBA" id="ARBA00023001"/>
    </source>
</evidence>
<comment type="similarity">
    <text evidence="3 11">Belongs to the glycosyl hydrolase 3 family.</text>
</comment>
<evidence type="ECO:0000256" key="4">
    <source>
        <dbReference type="ARBA" id="ARBA00012744"/>
    </source>
</evidence>
<dbReference type="FunFam" id="3.20.20.300:FF:000002">
    <property type="entry name" value="Probable beta-glucosidase"/>
    <property type="match status" value="1"/>
</dbReference>
<dbReference type="InterPro" id="IPR036962">
    <property type="entry name" value="Glyco_hydro_3_N_sf"/>
</dbReference>
<keyword evidence="6" id="KW-0136">Cellulose degradation</keyword>
<dbReference type="Pfam" id="PF14310">
    <property type="entry name" value="Fn3-like"/>
    <property type="match status" value="1"/>
</dbReference>
<dbReference type="PANTHER" id="PTHR42715:SF2">
    <property type="entry name" value="BETA-GLUCOSIDASE F-RELATED"/>
    <property type="match status" value="1"/>
</dbReference>
<dbReference type="PRINTS" id="PR00133">
    <property type="entry name" value="GLHYDRLASE3"/>
</dbReference>
<reference evidence="14" key="1">
    <citation type="submission" date="2023-03" db="EMBL/GenBank/DDBJ databases">
        <title>Massive genome expansion in bonnet fungi (Mycena s.s.) driven by repeated elements and novel gene families across ecological guilds.</title>
        <authorList>
            <consortium name="Lawrence Berkeley National Laboratory"/>
            <person name="Harder C.B."/>
            <person name="Miyauchi S."/>
            <person name="Viragh M."/>
            <person name="Kuo A."/>
            <person name="Thoen E."/>
            <person name="Andreopoulos B."/>
            <person name="Lu D."/>
            <person name="Skrede I."/>
            <person name="Drula E."/>
            <person name="Henrissat B."/>
            <person name="Morin E."/>
            <person name="Kohler A."/>
            <person name="Barry K."/>
            <person name="LaButti K."/>
            <person name="Morin E."/>
            <person name="Salamov A."/>
            <person name="Lipzen A."/>
            <person name="Mereny Z."/>
            <person name="Hegedus B."/>
            <person name="Baldrian P."/>
            <person name="Stursova M."/>
            <person name="Weitz H."/>
            <person name="Taylor A."/>
            <person name="Grigoriev I.V."/>
            <person name="Nagy L.G."/>
            <person name="Martin F."/>
            <person name="Kauserud H."/>
        </authorList>
    </citation>
    <scope>NUCLEOTIDE SEQUENCE</scope>
    <source>
        <strain evidence="14">CBHHK067</strain>
    </source>
</reference>